<dbReference type="EMBL" id="QYRT01000025">
    <property type="protein sequence ID" value="TIH34547.1"/>
    <property type="molecule type" value="Genomic_DNA"/>
</dbReference>
<reference evidence="1 2" key="1">
    <citation type="journal article" date="2019" name="Microorganisms">
        <title>Systematic Affiliation and Genome Analysis of Subtercola vilae DB165(T) with Particular Emphasis on Cold Adaptation of an Isolate from a High-Altitude Cold Volcano Lake.</title>
        <authorList>
            <person name="Villalobos A.S."/>
            <person name="Wiese J."/>
            <person name="Imhoff J.F."/>
            <person name="Dorador C."/>
            <person name="Keller A."/>
            <person name="Hentschel U."/>
        </authorList>
    </citation>
    <scope>NUCLEOTIDE SEQUENCE [LARGE SCALE GENOMIC DNA]</scope>
    <source>
        <strain evidence="1 2">DB165</strain>
    </source>
</reference>
<name>A0A4T2BSY7_9MICO</name>
<comment type="caution">
    <text evidence="1">The sequence shown here is derived from an EMBL/GenBank/DDBJ whole genome shotgun (WGS) entry which is preliminary data.</text>
</comment>
<dbReference type="Proteomes" id="UP000306192">
    <property type="component" value="Unassembled WGS sequence"/>
</dbReference>
<gene>
    <name evidence="1" type="ORF">D4765_12695</name>
</gene>
<dbReference type="AlphaFoldDB" id="A0A4T2BSY7"/>
<keyword evidence="2" id="KW-1185">Reference proteome</keyword>
<evidence type="ECO:0000313" key="1">
    <source>
        <dbReference type="EMBL" id="TIH34547.1"/>
    </source>
</evidence>
<evidence type="ECO:0000313" key="2">
    <source>
        <dbReference type="Proteomes" id="UP000306192"/>
    </source>
</evidence>
<proteinExistence type="predicted"/>
<organism evidence="1 2">
    <name type="scientific">Subtercola vilae</name>
    <dbReference type="NCBI Taxonomy" id="2056433"/>
    <lineage>
        <taxon>Bacteria</taxon>
        <taxon>Bacillati</taxon>
        <taxon>Actinomycetota</taxon>
        <taxon>Actinomycetes</taxon>
        <taxon>Micrococcales</taxon>
        <taxon>Microbacteriaceae</taxon>
        <taxon>Subtercola</taxon>
    </lineage>
</organism>
<sequence length="79" mass="9213">MCADRSLHDHDPATNFGRFWHPDSCTQGLVGQPDTRVEVSEYFFCRIEVTKLAERARYLSDIDRNVIVTRARSRRSWLG</sequence>
<accession>A0A4T2BSY7</accession>
<protein>
    <submittedName>
        <fullName evidence="1">Uncharacterized protein</fullName>
    </submittedName>
</protein>